<dbReference type="InterPro" id="IPR016162">
    <property type="entry name" value="Ald_DH_N"/>
</dbReference>
<evidence type="ECO:0000256" key="3">
    <source>
        <dbReference type="ARBA" id="ARBA00023027"/>
    </source>
</evidence>
<dbReference type="Gene3D" id="3.40.309.10">
    <property type="entry name" value="Aldehyde Dehydrogenase, Chain A, domain 2"/>
    <property type="match status" value="1"/>
</dbReference>
<dbReference type="AlphaFoldDB" id="A0A9E9C9X4"/>
<accession>A0A9E9C9X4</accession>
<dbReference type="FunFam" id="3.40.605.10:FF:000003">
    <property type="entry name" value="Methylmalonate-semialdehyde dehydrogenase [acylating]"/>
    <property type="match status" value="1"/>
</dbReference>
<evidence type="ECO:0000313" key="5">
    <source>
        <dbReference type="EMBL" id="WAL62118.1"/>
    </source>
</evidence>
<dbReference type="Pfam" id="PF00171">
    <property type="entry name" value="Aldedh"/>
    <property type="match status" value="1"/>
</dbReference>
<dbReference type="InterPro" id="IPR016161">
    <property type="entry name" value="Ald_DH/histidinol_DH"/>
</dbReference>
<dbReference type="CDD" id="cd07085">
    <property type="entry name" value="ALDH_F6_MMSDH"/>
    <property type="match status" value="1"/>
</dbReference>
<name>A0A9E9C9X4_9CYAN</name>
<evidence type="ECO:0000313" key="6">
    <source>
        <dbReference type="Proteomes" id="UP001163152"/>
    </source>
</evidence>
<dbReference type="Gene3D" id="3.40.605.10">
    <property type="entry name" value="Aldehyde Dehydrogenase, Chain A, domain 1"/>
    <property type="match status" value="1"/>
</dbReference>
<keyword evidence="2" id="KW-0560">Oxidoreductase</keyword>
<dbReference type="InterPro" id="IPR015590">
    <property type="entry name" value="Aldehyde_DH_dom"/>
</dbReference>
<dbReference type="SUPFAM" id="SSF53720">
    <property type="entry name" value="ALDH-like"/>
    <property type="match status" value="1"/>
</dbReference>
<dbReference type="PANTHER" id="PTHR43866:SF4">
    <property type="entry name" value="MALONATE-SEMIALDEHYDE DEHYDROGENASE"/>
    <property type="match status" value="1"/>
</dbReference>
<dbReference type="PANTHER" id="PTHR43866">
    <property type="entry name" value="MALONATE-SEMIALDEHYDE DEHYDROGENASE"/>
    <property type="match status" value="1"/>
</dbReference>
<dbReference type="GO" id="GO:0006574">
    <property type="term" value="P:L-valine catabolic process"/>
    <property type="evidence" value="ECO:0007669"/>
    <property type="project" value="TreeGrafter"/>
</dbReference>
<dbReference type="PROSITE" id="PS00070">
    <property type="entry name" value="ALDEHYDE_DEHYDR_CYS"/>
    <property type="match status" value="1"/>
</dbReference>
<dbReference type="EC" id="1.2.1.27" evidence="1"/>
<dbReference type="GO" id="GO:0006210">
    <property type="term" value="P:thymine catabolic process"/>
    <property type="evidence" value="ECO:0007669"/>
    <property type="project" value="TreeGrafter"/>
</dbReference>
<dbReference type="FunFam" id="3.40.309.10:FF:000002">
    <property type="entry name" value="Methylmalonate-semialdehyde dehydrogenase (Acylating)"/>
    <property type="match status" value="1"/>
</dbReference>
<keyword evidence="6" id="KW-1185">Reference proteome</keyword>
<evidence type="ECO:0000256" key="2">
    <source>
        <dbReference type="ARBA" id="ARBA00023002"/>
    </source>
</evidence>
<dbReference type="InterPro" id="IPR016160">
    <property type="entry name" value="Ald_DH_CS_CYS"/>
</dbReference>
<dbReference type="InterPro" id="IPR016163">
    <property type="entry name" value="Ald_DH_C"/>
</dbReference>
<dbReference type="InterPro" id="IPR010061">
    <property type="entry name" value="MeMal-semiAld_DH"/>
</dbReference>
<feature type="domain" description="Aldehyde dehydrogenase" evidence="4">
    <location>
        <begin position="18"/>
        <end position="480"/>
    </location>
</feature>
<evidence type="ECO:0000256" key="1">
    <source>
        <dbReference type="ARBA" id="ARBA00013048"/>
    </source>
</evidence>
<sequence>MTQLKPLQNYIDGRWCVSQASDHLDVINPATAEVLAQVPLSATAEVNQAVQSAAIAFQTWRRMPPTQRIQPLFRLKMLLEEHLEDLAQTITRECGKTLDESRGELRRAIENVEVACGIPMMMQGTTLEDIATGIDEMMIRQPLGVTAVIAPFNFPGMIPFWFMPYALACGNTCVIKPSEKVPLTMHQVFELLAQANFPKGVINLVNGAKEVVDVLLEHPIVRSISFVGSTPVARYIYSRAAANGKRVQCQGGAKNPVIILPDADMEMTTRITADSAFGCAGQRCLAASLAITVGEAKQTYTEAIAEAAANRVVGYGLETGVQMGPVITPQSRQRIEQIIAQGAKEGATVLVDGRSPCIAGYERGNFIRPTILQNVQPDSEIAKTEIFGPVLGLIHLETIEAAIEFVNSGQYGNMACLFTNSGAAARKFRYEAEVGNIGINIGVAAPMAFFPFSGWKDSFFGDLHGQGQHAVEFFTQTKVVIERWNREDWSRKF</sequence>
<reference evidence="5" key="1">
    <citation type="submission" date="2022-12" db="EMBL/GenBank/DDBJ databases">
        <title>Polyphasic identification of a Novel Hot-Spring Cyanobacterium Ocullathermofonsia sinensis gen nov. sp. nov. and Genomic Insights on its Adaptations to the Thermal Habitat.</title>
        <authorList>
            <person name="Daroch M."/>
            <person name="Tang J."/>
            <person name="Jiang Y."/>
        </authorList>
    </citation>
    <scope>NUCLEOTIDE SEQUENCE</scope>
    <source>
        <strain evidence="5">PKUAC-SCTA174</strain>
    </source>
</reference>
<dbReference type="GO" id="GO:0004491">
    <property type="term" value="F:methylmalonate-semialdehyde dehydrogenase (acylating, NAD) activity"/>
    <property type="evidence" value="ECO:0007669"/>
    <property type="project" value="UniProtKB-EC"/>
</dbReference>
<dbReference type="EMBL" id="CP113797">
    <property type="protein sequence ID" value="WAL62118.1"/>
    <property type="molecule type" value="Genomic_DNA"/>
</dbReference>
<keyword evidence="3" id="KW-0520">NAD</keyword>
<evidence type="ECO:0000259" key="4">
    <source>
        <dbReference type="Pfam" id="PF00171"/>
    </source>
</evidence>
<proteinExistence type="predicted"/>
<gene>
    <name evidence="5" type="ORF">OXH18_09070</name>
</gene>
<dbReference type="Proteomes" id="UP001163152">
    <property type="component" value="Chromosome"/>
</dbReference>
<dbReference type="KEGG" id="tsin:OXH18_09070"/>
<organism evidence="5 6">
    <name type="scientific">Thermocoleostomius sinensis A174</name>
    <dbReference type="NCBI Taxonomy" id="2016057"/>
    <lineage>
        <taxon>Bacteria</taxon>
        <taxon>Bacillati</taxon>
        <taxon>Cyanobacteriota</taxon>
        <taxon>Cyanophyceae</taxon>
        <taxon>Oculatellales</taxon>
        <taxon>Oculatellaceae</taxon>
        <taxon>Thermocoleostomius</taxon>
    </lineage>
</organism>
<dbReference type="RefSeq" id="WP_268612227.1">
    <property type="nucleotide sequence ID" value="NZ_CP113797.1"/>
</dbReference>
<protein>
    <recommendedName>
        <fullName evidence="1">methylmalonate-semialdehyde dehydrogenase (CoA acylating)</fullName>
        <ecNumber evidence="1">1.2.1.27</ecNumber>
    </recommendedName>
</protein>
<dbReference type="NCBIfam" id="TIGR01722">
    <property type="entry name" value="MMSDH"/>
    <property type="match status" value="1"/>
</dbReference>